<evidence type="ECO:0000256" key="3">
    <source>
        <dbReference type="PIRSR" id="PIRSR637359-1"/>
    </source>
</evidence>
<keyword evidence="10" id="KW-1185">Reference proteome</keyword>
<keyword evidence="7" id="KW-1133">Transmembrane helix</keyword>
<organism evidence="9 10">
    <name type="scientific">Cloeon dipterum</name>
    <dbReference type="NCBI Taxonomy" id="197152"/>
    <lineage>
        <taxon>Eukaryota</taxon>
        <taxon>Metazoa</taxon>
        <taxon>Ecdysozoa</taxon>
        <taxon>Arthropoda</taxon>
        <taxon>Hexapoda</taxon>
        <taxon>Insecta</taxon>
        <taxon>Pterygota</taxon>
        <taxon>Palaeoptera</taxon>
        <taxon>Ephemeroptera</taxon>
        <taxon>Pisciforma</taxon>
        <taxon>Baetidae</taxon>
        <taxon>Cloeon</taxon>
    </lineage>
</organism>
<dbReference type="PANTHER" id="PTHR10605:SF72">
    <property type="entry name" value="HEPARAN SULFATE 3-O SULFOTRANSFERASE-B, ISOFORM A"/>
    <property type="match status" value="1"/>
</dbReference>
<dbReference type="AlphaFoldDB" id="A0A8S1C398"/>
<evidence type="ECO:0000256" key="4">
    <source>
        <dbReference type="PIRSR" id="PIRSR637359-2"/>
    </source>
</evidence>
<keyword evidence="7" id="KW-0812">Transmembrane</keyword>
<dbReference type="Proteomes" id="UP000494165">
    <property type="component" value="Unassembled WGS sequence"/>
</dbReference>
<proteinExistence type="predicted"/>
<dbReference type="Pfam" id="PF00685">
    <property type="entry name" value="Sulfotransfer_1"/>
    <property type="match status" value="1"/>
</dbReference>
<dbReference type="InterPro" id="IPR037359">
    <property type="entry name" value="NST/OST"/>
</dbReference>
<dbReference type="GO" id="GO:0008467">
    <property type="term" value="F:[heparan sulfate]-glucosamine 3-sulfotransferase activity"/>
    <property type="evidence" value="ECO:0007669"/>
    <property type="project" value="TreeGrafter"/>
</dbReference>
<dbReference type="EMBL" id="CADEPI010000013">
    <property type="protein sequence ID" value="CAB3363723.1"/>
    <property type="molecule type" value="Genomic_DNA"/>
</dbReference>
<dbReference type="InterPro" id="IPR027417">
    <property type="entry name" value="P-loop_NTPase"/>
</dbReference>
<feature type="binding site" evidence="4">
    <location>
        <position position="208"/>
    </location>
    <ligand>
        <name>3'-phosphoadenylyl sulfate</name>
        <dbReference type="ChEBI" id="CHEBI:58339"/>
    </ligand>
</feature>
<evidence type="ECO:0000256" key="2">
    <source>
        <dbReference type="ARBA" id="ARBA00023180"/>
    </source>
</evidence>
<feature type="compositionally biased region" description="Polar residues" evidence="6">
    <location>
        <begin position="85"/>
        <end position="94"/>
    </location>
</feature>
<feature type="active site" description="For sulfotransferase activity" evidence="3">
    <location>
        <position position="119"/>
    </location>
</feature>
<evidence type="ECO:0000313" key="9">
    <source>
        <dbReference type="EMBL" id="CAB3363723.1"/>
    </source>
</evidence>
<feature type="disulfide bond" evidence="5">
    <location>
        <begin position="308"/>
        <end position="320"/>
    </location>
</feature>
<evidence type="ECO:0000256" key="5">
    <source>
        <dbReference type="PIRSR" id="PIRSR637359-3"/>
    </source>
</evidence>
<comment type="caution">
    <text evidence="9">The sequence shown here is derived from an EMBL/GenBank/DDBJ whole genome shotgun (WGS) entry which is preliminary data.</text>
</comment>
<dbReference type="OrthoDB" id="411451at2759"/>
<feature type="binding site" evidence="4">
    <location>
        <position position="200"/>
    </location>
    <ligand>
        <name>3'-phosphoadenylyl sulfate</name>
        <dbReference type="ChEBI" id="CHEBI:58339"/>
    </ligand>
</feature>
<feature type="binding site" evidence="4">
    <location>
        <begin position="119"/>
        <end position="123"/>
    </location>
    <ligand>
        <name>3'-phosphoadenylyl sulfate</name>
        <dbReference type="ChEBI" id="CHEBI:58339"/>
    </ligand>
</feature>
<dbReference type="PANTHER" id="PTHR10605">
    <property type="entry name" value="HEPARAN SULFATE SULFOTRANSFERASE"/>
    <property type="match status" value="1"/>
</dbReference>
<evidence type="ECO:0000259" key="8">
    <source>
        <dbReference type="Pfam" id="PF00685"/>
    </source>
</evidence>
<feature type="transmembrane region" description="Helical" evidence="7">
    <location>
        <begin position="16"/>
        <end position="33"/>
    </location>
</feature>
<sequence>MQLLLNKLWTCFQNRRAILIVGLATFFACYGFYSSNFCANYSNGLDDVSKSTADYYAGETTEQYFSLGPENAARVRVSYPEPDTLSVSNSTENVHQTEPKSGKKAKRRLPQALIIGVKKCGTRALLEFIRVHPDIRAAGSEIHFFDRFHDRGFEWYRLQMPPTFEGQVTMEKTPSYFVTRDVPKRVFQMNPAIKMLIVVRDPVERAISDYTQASSKKLDMKNFEDLAFINGSSKLVDTTWGPVRIGVYIRHLERWLRHFPLSQFLFVSGEQLITNPAAEMVRVQRFLGVKQFVSQQHFYLNTTKGFPCLLKAAGSPGPRCLGKTKGRNHPLIKMSVIQLLREFFRPFNARLYQVTGINFGWP</sequence>
<dbReference type="SUPFAM" id="SSF52540">
    <property type="entry name" value="P-loop containing nucleoside triphosphate hydrolases"/>
    <property type="match status" value="1"/>
</dbReference>
<dbReference type="Gene3D" id="3.40.50.300">
    <property type="entry name" value="P-loop containing nucleotide triphosphate hydrolases"/>
    <property type="match status" value="1"/>
</dbReference>
<feature type="region of interest" description="Disordered" evidence="6">
    <location>
        <begin position="83"/>
        <end position="105"/>
    </location>
</feature>
<dbReference type="FunFam" id="3.40.50.300:FF:002997">
    <property type="entry name" value="Sulfotransferase"/>
    <property type="match status" value="1"/>
</dbReference>
<feature type="binding site" evidence="4">
    <location>
        <begin position="325"/>
        <end position="329"/>
    </location>
    <ligand>
        <name>3'-phosphoadenylyl sulfate</name>
        <dbReference type="ChEBI" id="CHEBI:58339"/>
    </ligand>
</feature>
<keyword evidence="5" id="KW-1015">Disulfide bond</keyword>
<keyword evidence="7" id="KW-0472">Membrane</keyword>
<accession>A0A8S1C398</accession>
<keyword evidence="2" id="KW-0325">Glycoprotein</keyword>
<name>A0A8S1C398_9INSE</name>
<gene>
    <name evidence="9" type="ORF">CLODIP_2_CD09993</name>
</gene>
<feature type="domain" description="Sulfotransferase" evidence="8">
    <location>
        <begin position="110"/>
        <end position="313"/>
    </location>
</feature>
<keyword evidence="1" id="KW-0808">Transferase</keyword>
<evidence type="ECO:0000256" key="1">
    <source>
        <dbReference type="ARBA" id="ARBA00022679"/>
    </source>
</evidence>
<protein>
    <recommendedName>
        <fullName evidence="8">Sulfotransferase domain-containing protein</fullName>
    </recommendedName>
</protein>
<evidence type="ECO:0000313" key="10">
    <source>
        <dbReference type="Proteomes" id="UP000494165"/>
    </source>
</evidence>
<evidence type="ECO:0000256" key="7">
    <source>
        <dbReference type="SAM" id="Phobius"/>
    </source>
</evidence>
<dbReference type="InterPro" id="IPR000863">
    <property type="entry name" value="Sulfotransferase_dom"/>
</dbReference>
<dbReference type="PROSITE" id="PS51257">
    <property type="entry name" value="PROKAR_LIPOPROTEIN"/>
    <property type="match status" value="1"/>
</dbReference>
<reference evidence="9 10" key="1">
    <citation type="submission" date="2020-04" db="EMBL/GenBank/DDBJ databases">
        <authorList>
            <person name="Alioto T."/>
            <person name="Alioto T."/>
            <person name="Gomez Garrido J."/>
        </authorList>
    </citation>
    <scope>NUCLEOTIDE SEQUENCE [LARGE SCALE GENOMIC DNA]</scope>
</reference>
<evidence type="ECO:0000256" key="6">
    <source>
        <dbReference type="SAM" id="MobiDB-lite"/>
    </source>
</evidence>